<dbReference type="AlphaFoldDB" id="A0A8J4FVU0"/>
<sequence>RHPATHLQWSSAPCLRFVAKQITGDVVLATLDTNLPLTHPTTRHPRRYTHTYTHAYTQAYLLSGLCDVAEQKEATEVQNDERGGEGGALKAVETSMCVRPDVQLQQTRNNHHSHHRQHLQ</sequence>
<dbReference type="Proteomes" id="UP000747110">
    <property type="component" value="Unassembled WGS sequence"/>
</dbReference>
<comment type="caution">
    <text evidence="2">The sequence shown here is derived from an EMBL/GenBank/DDBJ whole genome shotgun (WGS) entry which is preliminary data.</text>
</comment>
<keyword evidence="3" id="KW-1185">Reference proteome</keyword>
<accession>A0A8J4FVU0</accession>
<evidence type="ECO:0000313" key="2">
    <source>
        <dbReference type="EMBL" id="GIL91159.1"/>
    </source>
</evidence>
<evidence type="ECO:0000313" key="3">
    <source>
        <dbReference type="Proteomes" id="UP000747110"/>
    </source>
</evidence>
<gene>
    <name evidence="2" type="ORF">Vretifemale_18818</name>
</gene>
<organism evidence="2 3">
    <name type="scientific">Volvox reticuliferus</name>
    <dbReference type="NCBI Taxonomy" id="1737510"/>
    <lineage>
        <taxon>Eukaryota</taxon>
        <taxon>Viridiplantae</taxon>
        <taxon>Chlorophyta</taxon>
        <taxon>core chlorophytes</taxon>
        <taxon>Chlorophyceae</taxon>
        <taxon>CS clade</taxon>
        <taxon>Chlamydomonadales</taxon>
        <taxon>Volvocaceae</taxon>
        <taxon>Volvox</taxon>
    </lineage>
</organism>
<name>A0A8J4FVU0_9CHLO</name>
<feature type="region of interest" description="Disordered" evidence="1">
    <location>
        <begin position="99"/>
        <end position="120"/>
    </location>
</feature>
<feature type="non-terminal residue" evidence="2">
    <location>
        <position position="120"/>
    </location>
</feature>
<protein>
    <submittedName>
        <fullName evidence="2">Uncharacterized protein</fullName>
    </submittedName>
</protein>
<proteinExistence type="predicted"/>
<dbReference type="EMBL" id="BNCP01000062">
    <property type="protein sequence ID" value="GIL91159.1"/>
    <property type="molecule type" value="Genomic_DNA"/>
</dbReference>
<reference evidence="2" key="1">
    <citation type="journal article" date="2021" name="Proc. Natl. Acad. Sci. U.S.A.">
        <title>Three genomes in the algal genus Volvox reveal the fate of a haploid sex-determining region after a transition to homothallism.</title>
        <authorList>
            <person name="Yamamoto K."/>
            <person name="Hamaji T."/>
            <person name="Kawai-Toyooka H."/>
            <person name="Matsuzaki R."/>
            <person name="Takahashi F."/>
            <person name="Nishimura Y."/>
            <person name="Kawachi M."/>
            <person name="Noguchi H."/>
            <person name="Minakuchi Y."/>
            <person name="Umen J.G."/>
            <person name="Toyoda A."/>
            <person name="Nozaki H."/>
        </authorList>
    </citation>
    <scope>NUCLEOTIDE SEQUENCE</scope>
    <source>
        <strain evidence="2">NIES-3786</strain>
    </source>
</reference>
<evidence type="ECO:0000256" key="1">
    <source>
        <dbReference type="SAM" id="MobiDB-lite"/>
    </source>
</evidence>
<feature type="compositionally biased region" description="Basic residues" evidence="1">
    <location>
        <begin position="109"/>
        <end position="120"/>
    </location>
</feature>
<feature type="non-terminal residue" evidence="2">
    <location>
        <position position="1"/>
    </location>
</feature>